<dbReference type="Gene3D" id="3.40.630.30">
    <property type="match status" value="1"/>
</dbReference>
<dbReference type="PANTHER" id="PTHR31435:SF9">
    <property type="entry name" value="PROTEIN NATD1"/>
    <property type="match status" value="1"/>
</dbReference>
<gene>
    <name evidence="2" type="ORF">RJ641_031916</name>
</gene>
<dbReference type="Pfam" id="PF14542">
    <property type="entry name" value="Acetyltransf_CG"/>
    <property type="match status" value="1"/>
</dbReference>
<evidence type="ECO:0000313" key="3">
    <source>
        <dbReference type="Proteomes" id="UP001370490"/>
    </source>
</evidence>
<dbReference type="InterPro" id="IPR031165">
    <property type="entry name" value="GNAT_YJDJ"/>
</dbReference>
<organism evidence="2 3">
    <name type="scientific">Dillenia turbinata</name>
    <dbReference type="NCBI Taxonomy" id="194707"/>
    <lineage>
        <taxon>Eukaryota</taxon>
        <taxon>Viridiplantae</taxon>
        <taxon>Streptophyta</taxon>
        <taxon>Embryophyta</taxon>
        <taxon>Tracheophyta</taxon>
        <taxon>Spermatophyta</taxon>
        <taxon>Magnoliopsida</taxon>
        <taxon>eudicotyledons</taxon>
        <taxon>Gunneridae</taxon>
        <taxon>Pentapetalae</taxon>
        <taxon>Dilleniales</taxon>
        <taxon>Dilleniaceae</taxon>
        <taxon>Dillenia</taxon>
    </lineage>
</organism>
<dbReference type="InterPro" id="IPR045057">
    <property type="entry name" value="Gcn5-rel_NAT"/>
</dbReference>
<dbReference type="SUPFAM" id="SSF55729">
    <property type="entry name" value="Acyl-CoA N-acyltransferases (Nat)"/>
    <property type="match status" value="1"/>
</dbReference>
<dbReference type="AlphaFoldDB" id="A0AAN8VNQ3"/>
<dbReference type="Proteomes" id="UP001370490">
    <property type="component" value="Unassembled WGS sequence"/>
</dbReference>
<reference evidence="2 3" key="1">
    <citation type="submission" date="2023-12" db="EMBL/GenBank/DDBJ databases">
        <title>A high-quality genome assembly for Dillenia turbinata (Dilleniales).</title>
        <authorList>
            <person name="Chanderbali A."/>
        </authorList>
    </citation>
    <scope>NUCLEOTIDE SEQUENCE [LARGE SCALE GENOMIC DNA]</scope>
    <source>
        <strain evidence="2">LSX21</strain>
        <tissue evidence="2">Leaf</tissue>
    </source>
</reference>
<comment type="caution">
    <text evidence="2">The sequence shown here is derived from an EMBL/GenBank/DDBJ whole genome shotgun (WGS) entry which is preliminary data.</text>
</comment>
<name>A0AAN8VNQ3_9MAGN</name>
<proteinExistence type="predicted"/>
<accession>A0AAN8VNQ3</accession>
<keyword evidence="3" id="KW-1185">Reference proteome</keyword>
<feature type="domain" description="N-acetyltransferase" evidence="1">
    <location>
        <begin position="1"/>
        <end position="61"/>
    </location>
</feature>
<evidence type="ECO:0000313" key="2">
    <source>
        <dbReference type="EMBL" id="KAK6938408.1"/>
    </source>
</evidence>
<evidence type="ECO:0000259" key="1">
    <source>
        <dbReference type="PROSITE" id="PS51729"/>
    </source>
</evidence>
<dbReference type="PANTHER" id="PTHR31435">
    <property type="entry name" value="PROTEIN NATD1"/>
    <property type="match status" value="1"/>
</dbReference>
<sequence>MDTVHSFVPRRKRGLGLATHLCVSAFTRAKYHSLSVIPTCSYVSPLSFCPIFSTEFRIIIPLYRNSSKSSNCFRDQDTFLPRNPSWNSVVHSDDLKSDI</sequence>
<dbReference type="PROSITE" id="PS51729">
    <property type="entry name" value="GNAT_YJDJ"/>
    <property type="match status" value="1"/>
</dbReference>
<dbReference type="InterPro" id="IPR016181">
    <property type="entry name" value="Acyl_CoA_acyltransferase"/>
</dbReference>
<protein>
    <submittedName>
        <fullName evidence="2">Yjdj-type Gcn5-related N-acetyltransferase</fullName>
    </submittedName>
</protein>
<dbReference type="EMBL" id="JBAMMX010000006">
    <property type="protein sequence ID" value="KAK6938408.1"/>
    <property type="molecule type" value="Genomic_DNA"/>
</dbReference>